<dbReference type="HAMAP" id="MF_02033">
    <property type="entry name" value="FtsA"/>
    <property type="match status" value="1"/>
</dbReference>
<dbReference type="RefSeq" id="WP_154049210.1">
    <property type="nucleotide sequence ID" value="NZ_LR217739.1"/>
</dbReference>
<comment type="subunit">
    <text evidence="5">Self-interacts. Interacts with FtsZ.</text>
</comment>
<dbReference type="CDD" id="cd24048">
    <property type="entry name" value="ASKHA_NBD_FtsA"/>
    <property type="match status" value="1"/>
</dbReference>
<dbReference type="GO" id="GO:0032153">
    <property type="term" value="C:cell division site"/>
    <property type="evidence" value="ECO:0007669"/>
    <property type="project" value="UniProtKB-UniRule"/>
</dbReference>
<dbReference type="FunFam" id="3.30.1490.110:FF:000001">
    <property type="entry name" value="Cell division protein FtsA"/>
    <property type="match status" value="1"/>
</dbReference>
<dbReference type="GO" id="GO:0009898">
    <property type="term" value="C:cytoplasmic side of plasma membrane"/>
    <property type="evidence" value="ECO:0007669"/>
    <property type="project" value="UniProtKB-UniRule"/>
</dbReference>
<evidence type="ECO:0000256" key="5">
    <source>
        <dbReference type="HAMAP-Rule" id="MF_02033"/>
    </source>
</evidence>
<evidence type="ECO:0000256" key="1">
    <source>
        <dbReference type="ARBA" id="ARBA00022475"/>
    </source>
</evidence>
<comment type="function">
    <text evidence="5 6">Cell division protein that is involved in the assembly of the Z ring. May serve as a membrane anchor for the Z ring.</text>
</comment>
<reference evidence="8 9" key="1">
    <citation type="submission" date="2019-02" db="EMBL/GenBank/DDBJ databases">
        <authorList>
            <person name="Manzano-Marin A."/>
            <person name="Manzano-Marin A."/>
        </authorList>
    </citation>
    <scope>NUCLEOTIDE SEQUENCE [LARGE SCALE GENOMIC DNA]</scope>
    <source>
        <strain evidence="8 9">BuCipiceae</strain>
    </source>
</reference>
<evidence type="ECO:0000259" key="7">
    <source>
        <dbReference type="SMART" id="SM00842"/>
    </source>
</evidence>
<dbReference type="InterPro" id="IPR020823">
    <property type="entry name" value="Cell_div_FtsA"/>
</dbReference>
<comment type="similarity">
    <text evidence="5 6">Belongs to the FtsA/MreB family.</text>
</comment>
<dbReference type="AlphaFoldDB" id="A0A803GCS1"/>
<gene>
    <name evidence="5 8" type="primary">ftsA</name>
    <name evidence="8" type="ORF">BUCIPICE3303_142</name>
</gene>
<keyword evidence="1 5" id="KW-1003">Cell membrane</keyword>
<sequence>MNLSTKKNIIVGLEIGTTKIIVVIGEILKDGIIDIIGFGKCKTLGIEKGEINNLDLLIQCINKSVHAAEIMANYKIYSVYLTVSHKEIHCQNEIGISPIKKKEVTKKDVDTVINIAKSVKINNNHNILHIIPQEFSIDNQSGIQNPIGLSGIRIQANIHLITCNKNIKKNIIKAIKKCGINVIKTIFTGLASSSSVLTEEEKNANVCLIDIGGETMSVCIYIKGSIYHNFVIPYAGNTITRDIAYAFSLSYSDAEFIKKKYGYAVEDISITCKNLDIFNKKGEKISNCHYNSLVEVIEPRCIELLKLVNNEILKLSSINNIKKINNQILSNIVLTGGSSKIKSLSQCAQKIFNINVKIKKPCRVFKIPKYLSKPEYSTAVGLLYYGKKHQQCYLRNKKKHGFLKYLLNQMKGWLTR</sequence>
<name>A0A803GCS1_9GAMM</name>
<keyword evidence="2 5" id="KW-0132">Cell division</keyword>
<dbReference type="Gene3D" id="3.30.1490.110">
    <property type="match status" value="1"/>
</dbReference>
<evidence type="ECO:0000256" key="6">
    <source>
        <dbReference type="PIRNR" id="PIRNR003101"/>
    </source>
</evidence>
<dbReference type="OrthoDB" id="9810567at2"/>
<dbReference type="EMBL" id="LR217739">
    <property type="protein sequence ID" value="VFP88159.1"/>
    <property type="molecule type" value="Genomic_DNA"/>
</dbReference>
<dbReference type="Proteomes" id="UP000294455">
    <property type="component" value="Chromosome"/>
</dbReference>
<dbReference type="PANTHER" id="PTHR32432">
    <property type="entry name" value="CELL DIVISION PROTEIN FTSA-RELATED"/>
    <property type="match status" value="1"/>
</dbReference>
<proteinExistence type="inferred from homology"/>
<feature type="domain" description="SHS2" evidence="7">
    <location>
        <begin position="10"/>
        <end position="196"/>
    </location>
</feature>
<dbReference type="SUPFAM" id="SSF53067">
    <property type="entry name" value="Actin-like ATPase domain"/>
    <property type="match status" value="2"/>
</dbReference>
<keyword evidence="3 5" id="KW-0472">Membrane</keyword>
<evidence type="ECO:0000313" key="8">
    <source>
        <dbReference type="EMBL" id="VFP88159.1"/>
    </source>
</evidence>
<evidence type="ECO:0000313" key="9">
    <source>
        <dbReference type="Proteomes" id="UP000294455"/>
    </source>
</evidence>
<evidence type="ECO:0000256" key="2">
    <source>
        <dbReference type="ARBA" id="ARBA00022618"/>
    </source>
</evidence>
<dbReference type="Pfam" id="PF14450">
    <property type="entry name" value="FtsA"/>
    <property type="match status" value="1"/>
</dbReference>
<dbReference type="GO" id="GO:0043093">
    <property type="term" value="P:FtsZ-dependent cytokinesis"/>
    <property type="evidence" value="ECO:0007669"/>
    <property type="project" value="UniProtKB-UniRule"/>
</dbReference>
<accession>A0A803GCS1</accession>
<protein>
    <recommendedName>
        <fullName evidence="5 6">Cell division protein FtsA</fullName>
    </recommendedName>
</protein>
<dbReference type="Gene3D" id="3.30.420.40">
    <property type="match status" value="1"/>
</dbReference>
<dbReference type="NCBIfam" id="NF007009">
    <property type="entry name" value="PRK09472.1"/>
    <property type="match status" value="1"/>
</dbReference>
<evidence type="ECO:0000256" key="4">
    <source>
        <dbReference type="ARBA" id="ARBA00023306"/>
    </source>
</evidence>
<keyword evidence="4 5" id="KW-0131">Cell cycle</keyword>
<dbReference type="InterPro" id="IPR003494">
    <property type="entry name" value="SHS2_FtsA"/>
</dbReference>
<dbReference type="NCBIfam" id="TIGR01174">
    <property type="entry name" value="ftsA"/>
    <property type="match status" value="1"/>
</dbReference>
<dbReference type="SMART" id="SM00842">
    <property type="entry name" value="FtsA"/>
    <property type="match status" value="1"/>
</dbReference>
<dbReference type="Pfam" id="PF02491">
    <property type="entry name" value="SHS2_FTSA"/>
    <property type="match status" value="1"/>
</dbReference>
<comment type="subcellular location">
    <subcellularLocation>
        <location evidence="5">Cell membrane</location>
        <topology evidence="5">Peripheral membrane protein</topology>
        <orientation evidence="5">Cytoplasmic side</orientation>
    </subcellularLocation>
    <text evidence="5">Localizes to the Z ring in an FtsZ-dependent manner. Targeted to the membrane through a conserved C-terminal amphipathic helix.</text>
</comment>
<dbReference type="InterPro" id="IPR050696">
    <property type="entry name" value="FtsA/MreB"/>
</dbReference>
<dbReference type="PIRSF" id="PIRSF003101">
    <property type="entry name" value="FtsA"/>
    <property type="match status" value="1"/>
</dbReference>
<evidence type="ECO:0000256" key="3">
    <source>
        <dbReference type="ARBA" id="ARBA00023136"/>
    </source>
</evidence>
<dbReference type="InterPro" id="IPR043129">
    <property type="entry name" value="ATPase_NBD"/>
</dbReference>
<organism evidence="8 9">
    <name type="scientific">Buchnera aphidicola</name>
    <name type="common">Cinara piceae</name>
    <dbReference type="NCBI Taxonomy" id="1660043"/>
    <lineage>
        <taxon>Bacteria</taxon>
        <taxon>Pseudomonadati</taxon>
        <taxon>Pseudomonadota</taxon>
        <taxon>Gammaproteobacteria</taxon>
        <taxon>Enterobacterales</taxon>
        <taxon>Erwiniaceae</taxon>
        <taxon>Buchnera</taxon>
    </lineage>
</organism>
<dbReference type="PANTHER" id="PTHR32432:SF4">
    <property type="entry name" value="CELL DIVISION PROTEIN FTSA"/>
    <property type="match status" value="1"/>
</dbReference>